<name>A0AAX3PA49_AERHY</name>
<dbReference type="Proteomes" id="UP001214666">
    <property type="component" value="Chromosome"/>
</dbReference>
<organism evidence="1 2">
    <name type="scientific">Aeromonas hydrophila</name>
    <dbReference type="NCBI Taxonomy" id="644"/>
    <lineage>
        <taxon>Bacteria</taxon>
        <taxon>Pseudomonadati</taxon>
        <taxon>Pseudomonadota</taxon>
        <taxon>Gammaproteobacteria</taxon>
        <taxon>Aeromonadales</taxon>
        <taxon>Aeromonadaceae</taxon>
        <taxon>Aeromonas</taxon>
    </lineage>
</organism>
<proteinExistence type="predicted"/>
<dbReference type="EMBL" id="CP118942">
    <property type="protein sequence ID" value="WEE28382.1"/>
    <property type="molecule type" value="Genomic_DNA"/>
</dbReference>
<reference evidence="1" key="1">
    <citation type="submission" date="2023-02" db="EMBL/GenBank/DDBJ databases">
        <title>The sequence of Aeromonas hydrophila K533.</title>
        <authorList>
            <person name="Luo X."/>
        </authorList>
    </citation>
    <scope>NUCLEOTIDE SEQUENCE</scope>
    <source>
        <strain evidence="1">K533</strain>
    </source>
</reference>
<gene>
    <name evidence="1" type="ORF">PY771_08700</name>
</gene>
<sequence>MYIMKQNELDLYAPFLSCAILAYNLEHVVEAIQITKSLIANSNGLIRNQAYYALGRLNIDEVQACLIWELIQCSANIEHDSICRASILRSVLHLGTIFPSYWPHIEELLITFVKKSSPEVIYAISNIILFQKNNFPDSIQQLLVRQLFNVYPEQKGIIDNIDLLLSRLIEKQEFSLAIELLESILDNNINFKSLDNFSSELLTKHFEFRNHLITKWFLDGESSLCQNVFILLHDISGKDIELNADMALLDDEQKKLFVSRKAVGWLFTRPIAAASLILSISRSASKHTIATLEDILYDPLLLSYPGELKKFFQTYRDNNEQDYICRLLLDKLEAHNLDILRVSELKELAAPSKNIELYWKDFEKDMQESYEEASKNSFLRLIATPQRLLYGNSSIYYIHQIGGQPSRQEMQMHSFSHSAEMPTLNILDPESLDYSLRFFRCERMKNEINS</sequence>
<dbReference type="AlphaFoldDB" id="A0AAX3PA49"/>
<dbReference type="RefSeq" id="WP_275115896.1">
    <property type="nucleotide sequence ID" value="NZ_CP118942.1"/>
</dbReference>
<evidence type="ECO:0000313" key="1">
    <source>
        <dbReference type="EMBL" id="WEE28382.1"/>
    </source>
</evidence>
<evidence type="ECO:0000313" key="2">
    <source>
        <dbReference type="Proteomes" id="UP001214666"/>
    </source>
</evidence>
<evidence type="ECO:0008006" key="3">
    <source>
        <dbReference type="Google" id="ProtNLM"/>
    </source>
</evidence>
<protein>
    <recommendedName>
        <fullName evidence="3">HEAT repeat domain-containing protein</fullName>
    </recommendedName>
</protein>
<accession>A0AAX3PA49</accession>